<accession>A0A915EPU1</accession>
<feature type="compositionally biased region" description="Basic and acidic residues" evidence="1">
    <location>
        <begin position="37"/>
        <end position="46"/>
    </location>
</feature>
<feature type="compositionally biased region" description="Basic and acidic residues" evidence="1">
    <location>
        <begin position="119"/>
        <end position="142"/>
    </location>
</feature>
<evidence type="ECO:0000313" key="3">
    <source>
        <dbReference type="WBParaSite" id="jg8523"/>
    </source>
</evidence>
<evidence type="ECO:0000256" key="1">
    <source>
        <dbReference type="SAM" id="MobiDB-lite"/>
    </source>
</evidence>
<proteinExistence type="predicted"/>
<name>A0A915EPU1_9BILA</name>
<organism evidence="2 3">
    <name type="scientific">Ditylenchus dipsaci</name>
    <dbReference type="NCBI Taxonomy" id="166011"/>
    <lineage>
        <taxon>Eukaryota</taxon>
        <taxon>Metazoa</taxon>
        <taxon>Ecdysozoa</taxon>
        <taxon>Nematoda</taxon>
        <taxon>Chromadorea</taxon>
        <taxon>Rhabditida</taxon>
        <taxon>Tylenchina</taxon>
        <taxon>Tylenchomorpha</taxon>
        <taxon>Sphaerularioidea</taxon>
        <taxon>Anguinidae</taxon>
        <taxon>Anguininae</taxon>
        <taxon>Ditylenchus</taxon>
    </lineage>
</organism>
<feature type="compositionally biased region" description="Polar residues" evidence="1">
    <location>
        <begin position="94"/>
        <end position="104"/>
    </location>
</feature>
<reference evidence="3" key="1">
    <citation type="submission" date="2022-11" db="UniProtKB">
        <authorList>
            <consortium name="WormBaseParasite"/>
        </authorList>
    </citation>
    <scope>IDENTIFICATION</scope>
</reference>
<keyword evidence="2" id="KW-1185">Reference proteome</keyword>
<feature type="region of interest" description="Disordered" evidence="1">
    <location>
        <begin position="31"/>
        <end position="219"/>
    </location>
</feature>
<protein>
    <submittedName>
        <fullName evidence="3">Uncharacterized protein</fullName>
    </submittedName>
</protein>
<evidence type="ECO:0000313" key="2">
    <source>
        <dbReference type="Proteomes" id="UP000887574"/>
    </source>
</evidence>
<sequence length="219" mass="24488">MVIEIAKDEVVPERRRSEAYPADPVIRRMRWGSLKSRSYDHPADRSRPRHPSASSLASRHAPFQPANDHYSSSLERREHSMPASARYPYDQRGQYHQATGSLSARSGRGYGYASTSGGYEHRRLSASERDGYDQPAREHRDSYPSMKPARISGGGGPPPGDYYGPPRRAPGDWRDEGRGGRPPDQYDYSVDRGGGELPPQQPHYSGDSQDYGGSRELDL</sequence>
<dbReference type="AlphaFoldDB" id="A0A915EPU1"/>
<dbReference type="Proteomes" id="UP000887574">
    <property type="component" value="Unplaced"/>
</dbReference>
<dbReference type="WBParaSite" id="jg8523">
    <property type="protein sequence ID" value="jg8523"/>
    <property type="gene ID" value="jg8523"/>
</dbReference>
<feature type="compositionally biased region" description="Basic and acidic residues" evidence="1">
    <location>
        <begin position="169"/>
        <end position="181"/>
    </location>
</feature>